<organism evidence="1 2">
    <name type="scientific">Novosphingobium arvoryzae</name>
    <dbReference type="NCBI Taxonomy" id="1256514"/>
    <lineage>
        <taxon>Bacteria</taxon>
        <taxon>Pseudomonadati</taxon>
        <taxon>Pseudomonadota</taxon>
        <taxon>Alphaproteobacteria</taxon>
        <taxon>Sphingomonadales</taxon>
        <taxon>Sphingomonadaceae</taxon>
        <taxon>Novosphingobium</taxon>
    </lineage>
</organism>
<dbReference type="EMBL" id="BMZD01000001">
    <property type="protein sequence ID" value="GGZ88147.1"/>
    <property type="molecule type" value="Genomic_DNA"/>
</dbReference>
<dbReference type="InterPro" id="IPR052732">
    <property type="entry name" value="Cell-binding_unc_protein"/>
</dbReference>
<dbReference type="PANTHER" id="PTHR43883:SF1">
    <property type="entry name" value="GLUCONOKINASE"/>
    <property type="match status" value="1"/>
</dbReference>
<dbReference type="Pfam" id="PF13671">
    <property type="entry name" value="AAA_33"/>
    <property type="match status" value="1"/>
</dbReference>
<dbReference type="AlphaFoldDB" id="A0A918VB82"/>
<keyword evidence="1" id="KW-0808">Transferase</keyword>
<name>A0A918VB82_9SPHN</name>
<dbReference type="SUPFAM" id="SSF56112">
    <property type="entry name" value="Protein kinase-like (PK-like)"/>
    <property type="match status" value="1"/>
</dbReference>
<reference evidence="1" key="2">
    <citation type="submission" date="2020-09" db="EMBL/GenBank/DDBJ databases">
        <authorList>
            <person name="Sun Q."/>
            <person name="Kim S."/>
        </authorList>
    </citation>
    <scope>NUCLEOTIDE SEQUENCE</scope>
    <source>
        <strain evidence="1">KCTC 32422</strain>
    </source>
</reference>
<reference evidence="1" key="1">
    <citation type="journal article" date="2014" name="Int. J. Syst. Evol. Microbiol.">
        <title>Complete genome sequence of Corynebacterium casei LMG S-19264T (=DSM 44701T), isolated from a smear-ripened cheese.</title>
        <authorList>
            <consortium name="US DOE Joint Genome Institute (JGI-PGF)"/>
            <person name="Walter F."/>
            <person name="Albersmeier A."/>
            <person name="Kalinowski J."/>
            <person name="Ruckert C."/>
        </authorList>
    </citation>
    <scope>NUCLEOTIDE SEQUENCE</scope>
    <source>
        <strain evidence="1">KCTC 32422</strain>
    </source>
</reference>
<proteinExistence type="predicted"/>
<dbReference type="RefSeq" id="WP_189538710.1">
    <property type="nucleotide sequence ID" value="NZ_BMZD01000001.1"/>
</dbReference>
<dbReference type="GO" id="GO:0016301">
    <property type="term" value="F:kinase activity"/>
    <property type="evidence" value="ECO:0007669"/>
    <property type="project" value="UniProtKB-KW"/>
</dbReference>
<evidence type="ECO:0000313" key="2">
    <source>
        <dbReference type="Proteomes" id="UP000634139"/>
    </source>
</evidence>
<accession>A0A918VB82</accession>
<dbReference type="InterPro" id="IPR011009">
    <property type="entry name" value="Kinase-like_dom_sf"/>
</dbReference>
<gene>
    <name evidence="1" type="ORF">GCM10011617_03730</name>
</gene>
<keyword evidence="2" id="KW-1185">Reference proteome</keyword>
<dbReference type="SUPFAM" id="SSF52540">
    <property type="entry name" value="P-loop containing nucleoside triphosphate hydrolases"/>
    <property type="match status" value="1"/>
</dbReference>
<protein>
    <submittedName>
        <fullName evidence="1">Kinase</fullName>
    </submittedName>
</protein>
<dbReference type="PANTHER" id="PTHR43883">
    <property type="entry name" value="SLR0207 PROTEIN"/>
    <property type="match status" value="1"/>
</dbReference>
<keyword evidence="1" id="KW-0418">Kinase</keyword>
<dbReference type="Gene3D" id="3.40.50.300">
    <property type="entry name" value="P-loop containing nucleotide triphosphate hydrolases"/>
    <property type="match status" value="1"/>
</dbReference>
<evidence type="ECO:0000313" key="1">
    <source>
        <dbReference type="EMBL" id="GGZ88147.1"/>
    </source>
</evidence>
<sequence length="527" mass="57009">MAVSDQQDVFDFLHSGTTFAATSGGEDVRRIDTHCASIFLTGARAWKLKRAVRFPYLDFSTVDLRKQALTNELILNRRIAPDLYLGLHAITRQQGGQLELDGPGEPVDWVLEMRRFEDGALLSELADRHTLPPGLLQDLTDGIVAFHCAAEVVPEPDGHARFAAVVRMNVTTLEAYADLLGAENVAAVARGLFSALSAGEHLLRQRSAAGRVRHVHGDLHLANIAVIAERATPFDCLEFDAELATIDTLYDLAFLIMDLWQRDMRAEANLVFNRYLDLSGEDEGGLALMPLFLACRAVIRAHVAAAQAKRAGAGPGLAENARRYLRLALTLLHPAPAVLVATGGLSGSGKSTLGRGLAPWIGRAPGARIVRSDVLRKRLAGAAPETRLPDCAYTPEAGQTVYTEMMALTATALDNGQAAVADAVFAAGEERENIERIAVERAIPFLGLWLDCGENQRVARIETRRHDASDADADVARAQSSYALPDLKSWETVNANLSSAEVLESASALLRQRQMLSREPGVPAHVA</sequence>
<dbReference type="InterPro" id="IPR027417">
    <property type="entry name" value="P-loop_NTPase"/>
</dbReference>
<comment type="caution">
    <text evidence="1">The sequence shown here is derived from an EMBL/GenBank/DDBJ whole genome shotgun (WGS) entry which is preliminary data.</text>
</comment>
<dbReference type="Proteomes" id="UP000634139">
    <property type="component" value="Unassembled WGS sequence"/>
</dbReference>